<dbReference type="InParanoid" id="A0A6C2YJ36"/>
<dbReference type="AlphaFoldDB" id="A0A6C2YJ36"/>
<dbReference type="EMBL" id="LR593887">
    <property type="protein sequence ID" value="VTR98215.1"/>
    <property type="molecule type" value="Genomic_DNA"/>
</dbReference>
<keyword evidence="3" id="KW-1185">Reference proteome</keyword>
<sequence length="391" mass="44438">MLSLWVPMLVLVPLFDQMPIVDNRPRLGIAPSDCFCAEFQLEVLRRDLKSRKLRPRECWKTRFQVAGESLWMERHVTDFSAPQSNPQHSTRAWFDGQVYREETQWHPHAAAPKPNEPLCGCMAQSPALFDFGISPHEFWFRSERNAITTVLPTLVAQLGATDPQFPQGTIWHSPPIALCERYEIRHRIIMDRAHPDIILMRSIDIRFRGSEQWQILEQLLAEEFQPTPSGGWMANEMLLTRFVIDGDNLGVRFEEEIHAECTRFAHGPSATPPQWQFTPGCLVEDFRSAVKFRVGAESSWDWFGGHSTTASNADSETSLRRWGFRCSGAIVLLGFGVLIWRTMGRLVPDRVAASQLPAESAVDPRQDRPANPGMRFGQSSSKPDSPRSTRG</sequence>
<evidence type="ECO:0000256" key="1">
    <source>
        <dbReference type="SAM" id="MobiDB-lite"/>
    </source>
</evidence>
<gene>
    <name evidence="2" type="ORF">GMBLW1_25860</name>
</gene>
<reference evidence="2" key="1">
    <citation type="submission" date="2019-04" db="EMBL/GenBank/DDBJ databases">
        <authorList>
            <consortium name="Science for Life Laboratories"/>
        </authorList>
    </citation>
    <scope>NUCLEOTIDE SEQUENCE</scope>
    <source>
        <strain evidence="2">MBLW1</strain>
    </source>
</reference>
<dbReference type="EMBL" id="LR586016">
    <property type="protein sequence ID" value="VIP01374.1"/>
    <property type="molecule type" value="Genomic_DNA"/>
</dbReference>
<accession>A0A6C2YJ36</accession>
<dbReference type="KEGG" id="tim:GMBLW1_25860"/>
<name>A0A6C2YJ36_9BACT</name>
<feature type="region of interest" description="Disordered" evidence="1">
    <location>
        <begin position="354"/>
        <end position="391"/>
    </location>
</feature>
<dbReference type="Proteomes" id="UP000464378">
    <property type="component" value="Chromosome"/>
</dbReference>
<organism evidence="2">
    <name type="scientific">Tuwongella immobilis</name>
    <dbReference type="NCBI Taxonomy" id="692036"/>
    <lineage>
        <taxon>Bacteria</taxon>
        <taxon>Pseudomonadati</taxon>
        <taxon>Planctomycetota</taxon>
        <taxon>Planctomycetia</taxon>
        <taxon>Gemmatales</taxon>
        <taxon>Gemmataceae</taxon>
        <taxon>Tuwongella</taxon>
    </lineage>
</organism>
<proteinExistence type="predicted"/>
<evidence type="ECO:0000313" key="2">
    <source>
        <dbReference type="EMBL" id="VIP01374.1"/>
    </source>
</evidence>
<dbReference type="RefSeq" id="WP_162656586.1">
    <property type="nucleotide sequence ID" value="NZ_LR593887.1"/>
</dbReference>
<evidence type="ECO:0000313" key="3">
    <source>
        <dbReference type="Proteomes" id="UP000464378"/>
    </source>
</evidence>
<protein>
    <submittedName>
        <fullName evidence="2">Uncharacterized protein</fullName>
    </submittedName>
</protein>